<feature type="transmembrane region" description="Helical" evidence="4">
    <location>
        <begin position="73"/>
        <end position="91"/>
    </location>
</feature>
<dbReference type="PANTHER" id="PTHR31899">
    <property type="entry name" value="BETA-CAROTENE 3-HYDROXYLASE 1, CHLOROPLASTIC"/>
    <property type="match status" value="1"/>
</dbReference>
<keyword evidence="4" id="KW-0812">Transmembrane</keyword>
<dbReference type="InterPro" id="IPR045019">
    <property type="entry name" value="BETA-OHASE-like"/>
</dbReference>
<comment type="caution">
    <text evidence="5">The sequence shown here is derived from an EMBL/GenBank/DDBJ whole genome shotgun (WGS) entry which is preliminary data.</text>
</comment>
<comment type="similarity">
    <text evidence="1">Belongs to the sterol desaturase family.</text>
</comment>
<keyword evidence="6" id="KW-1185">Reference proteome</keyword>
<dbReference type="RefSeq" id="WP_115371692.1">
    <property type="nucleotide sequence ID" value="NZ_QASA01000001.1"/>
</dbReference>
<gene>
    <name evidence="5" type="primary">crtZ</name>
    <name evidence="5" type="ORF">AHMF7616_00813</name>
</gene>
<dbReference type="AlphaFoldDB" id="A0A369QCR1"/>
<reference evidence="5 6" key="1">
    <citation type="submission" date="2018-04" db="EMBL/GenBank/DDBJ databases">
        <title>Adhaeribacter sp. HMF7616 genome sequencing and assembly.</title>
        <authorList>
            <person name="Kang H."/>
            <person name="Kang J."/>
            <person name="Cha I."/>
            <person name="Kim H."/>
            <person name="Joh K."/>
        </authorList>
    </citation>
    <scope>NUCLEOTIDE SEQUENCE [LARGE SCALE GENOMIC DNA]</scope>
    <source>
        <strain evidence="5 6">HMF7616</strain>
    </source>
</reference>
<keyword evidence="4" id="KW-0472">Membrane</keyword>
<dbReference type="GO" id="GO:0010291">
    <property type="term" value="F:beta-carotene 3-hydroxylase activity"/>
    <property type="evidence" value="ECO:0007669"/>
    <property type="project" value="UniProtKB-EC"/>
</dbReference>
<evidence type="ECO:0000313" key="6">
    <source>
        <dbReference type="Proteomes" id="UP000253919"/>
    </source>
</evidence>
<accession>A0A369QCR1</accession>
<dbReference type="OrthoDB" id="5243888at2"/>
<dbReference type="Proteomes" id="UP000253919">
    <property type="component" value="Unassembled WGS sequence"/>
</dbReference>
<dbReference type="PANTHER" id="PTHR31899:SF9">
    <property type="entry name" value="BETA-CAROTENE 3-HYDROXYLASE 1, CHLOROPLASTIC"/>
    <property type="match status" value="1"/>
</dbReference>
<evidence type="ECO:0000256" key="4">
    <source>
        <dbReference type="SAM" id="Phobius"/>
    </source>
</evidence>
<keyword evidence="2" id="KW-0125">Carotenoid biosynthesis</keyword>
<proteinExistence type="inferred from homology"/>
<keyword evidence="4" id="KW-1133">Transmembrane helix</keyword>
<feature type="transmembrane region" description="Helical" evidence="4">
    <location>
        <begin position="6"/>
        <end position="27"/>
    </location>
</feature>
<organism evidence="5 6">
    <name type="scientific">Adhaeribacter pallidiroseus</name>
    <dbReference type="NCBI Taxonomy" id="2072847"/>
    <lineage>
        <taxon>Bacteria</taxon>
        <taxon>Pseudomonadati</taxon>
        <taxon>Bacteroidota</taxon>
        <taxon>Cytophagia</taxon>
        <taxon>Cytophagales</taxon>
        <taxon>Hymenobacteraceae</taxon>
        <taxon>Adhaeribacter</taxon>
    </lineage>
</organism>
<dbReference type="GO" id="GO:0016123">
    <property type="term" value="P:xanthophyll biosynthetic process"/>
    <property type="evidence" value="ECO:0007669"/>
    <property type="project" value="TreeGrafter"/>
</dbReference>
<keyword evidence="3 5" id="KW-0560">Oxidoreductase</keyword>
<evidence type="ECO:0000313" key="5">
    <source>
        <dbReference type="EMBL" id="RDC62222.1"/>
    </source>
</evidence>
<evidence type="ECO:0000256" key="1">
    <source>
        <dbReference type="ARBA" id="ARBA00009324"/>
    </source>
</evidence>
<evidence type="ECO:0000256" key="3">
    <source>
        <dbReference type="ARBA" id="ARBA00023002"/>
    </source>
</evidence>
<protein>
    <submittedName>
        <fullName evidence="5">Beta-carotene 3-hydroxylase</fullName>
        <ecNumber evidence="5">1.14.15.24</ecNumber>
    </submittedName>
</protein>
<sequence>MWWNIGIVILTFFSMEVVAWFTHKYIMHGFLWFLHRSHHTHHPHPLERNDLFFVYYGILSTIFVIYGSDNRDYRFWIGIGIGIYGLVYFLIHDVFIHRRLRLFGKTQNTYLKALDIAHKVHHKTTGKNGSESFGMLWVNSKFYKLAKARARSKSN</sequence>
<dbReference type="EC" id="1.14.15.24" evidence="5"/>
<dbReference type="EMBL" id="QASA01000001">
    <property type="protein sequence ID" value="RDC62222.1"/>
    <property type="molecule type" value="Genomic_DNA"/>
</dbReference>
<evidence type="ECO:0000256" key="2">
    <source>
        <dbReference type="ARBA" id="ARBA00022746"/>
    </source>
</evidence>
<name>A0A369QCR1_9BACT</name>
<dbReference type="GO" id="GO:0016119">
    <property type="term" value="P:carotene metabolic process"/>
    <property type="evidence" value="ECO:0007669"/>
    <property type="project" value="TreeGrafter"/>
</dbReference>
<feature type="transmembrane region" description="Helical" evidence="4">
    <location>
        <begin position="48"/>
        <end position="67"/>
    </location>
</feature>